<comment type="caution">
    <text evidence="1">The sequence shown here is derived from an EMBL/GenBank/DDBJ whole genome shotgun (WGS) entry which is preliminary data.</text>
</comment>
<accession>A0A7Z9BWK0</accession>
<name>A0A7Z9BWK0_9CYAN</name>
<dbReference type="Proteomes" id="UP000184550">
    <property type="component" value="Unassembled WGS sequence"/>
</dbReference>
<organism evidence="1 2">
    <name type="scientific">Planktothrix serta PCC 8927</name>
    <dbReference type="NCBI Taxonomy" id="671068"/>
    <lineage>
        <taxon>Bacteria</taxon>
        <taxon>Bacillati</taxon>
        <taxon>Cyanobacteriota</taxon>
        <taxon>Cyanophyceae</taxon>
        <taxon>Oscillatoriophycideae</taxon>
        <taxon>Oscillatoriales</taxon>
        <taxon>Microcoleaceae</taxon>
        <taxon>Planktothrix</taxon>
    </lineage>
</organism>
<evidence type="ECO:0000313" key="1">
    <source>
        <dbReference type="EMBL" id="VXD22730.1"/>
    </source>
</evidence>
<sequence>MVILTDSKRTQAVKTAVELLGEANRQEQKGEWDEAIQNNPKFH</sequence>
<dbReference type="RefSeq" id="WP_269322028.1">
    <property type="nucleotide sequence ID" value="NZ_LR734878.1"/>
</dbReference>
<dbReference type="AlphaFoldDB" id="A0A7Z9BWK0"/>
<gene>
    <name evidence="1" type="ORF">PL8927_760040</name>
</gene>
<protein>
    <submittedName>
        <fullName evidence="1">Uncharacterized protein</fullName>
    </submittedName>
</protein>
<dbReference type="EMBL" id="CZCU02000153">
    <property type="protein sequence ID" value="VXD22730.1"/>
    <property type="molecule type" value="Genomic_DNA"/>
</dbReference>
<evidence type="ECO:0000313" key="2">
    <source>
        <dbReference type="Proteomes" id="UP000184550"/>
    </source>
</evidence>
<proteinExistence type="predicted"/>
<reference evidence="1" key="1">
    <citation type="submission" date="2019-10" db="EMBL/GenBank/DDBJ databases">
        <authorList>
            <consortium name="Genoscope - CEA"/>
            <person name="William W."/>
        </authorList>
    </citation>
    <scope>NUCLEOTIDE SEQUENCE [LARGE SCALE GENOMIC DNA]</scope>
    <source>
        <strain evidence="1">BBR_PRJEB10992</strain>
    </source>
</reference>
<keyword evidence="2" id="KW-1185">Reference proteome</keyword>